<name>A0ABR9GQZ2_9HYPH</name>
<protein>
    <submittedName>
        <fullName evidence="7">Transcriptional regulator BetI</fullName>
    </submittedName>
</protein>
<evidence type="ECO:0000256" key="4">
    <source>
        <dbReference type="ARBA" id="ARBA00023163"/>
    </source>
</evidence>
<feature type="domain" description="HTH tetR-type" evidence="6">
    <location>
        <begin position="16"/>
        <end position="76"/>
    </location>
</feature>
<sequence length="204" mass="22715">MHELKGNAMAKRSIKAMRREELMDAAVAVIGDEGMSAATMAAIARRAGMSAGLVNHYFDSKEELMALAMRNLSNLFRQDILKLAPANPTPVQRLRAIVDGSFAPQHLGAPKRAAAWMQFMIASQTEPRIKHLYQLTGARFVSNIRYAVKQLVPASQVDDTVNGIVALIDGFFWQIARDYEEGDLESARRICWRYVCLLIPAIKP</sequence>
<evidence type="ECO:0000256" key="3">
    <source>
        <dbReference type="ARBA" id="ARBA00023125"/>
    </source>
</evidence>
<keyword evidence="8" id="KW-1185">Reference proteome</keyword>
<proteinExistence type="predicted"/>
<comment type="caution">
    <text evidence="7">The sequence shown here is derived from an EMBL/GenBank/DDBJ whole genome shotgun (WGS) entry which is preliminary data.</text>
</comment>
<dbReference type="PRINTS" id="PR00455">
    <property type="entry name" value="HTHTETR"/>
</dbReference>
<evidence type="ECO:0000313" key="8">
    <source>
        <dbReference type="Proteomes" id="UP000598227"/>
    </source>
</evidence>
<dbReference type="PANTHER" id="PTHR30055:SF226">
    <property type="entry name" value="HTH-TYPE TRANSCRIPTIONAL REGULATOR PKSA"/>
    <property type="match status" value="1"/>
</dbReference>
<dbReference type="Pfam" id="PF13977">
    <property type="entry name" value="TetR_C_6"/>
    <property type="match status" value="1"/>
</dbReference>
<dbReference type="SUPFAM" id="SSF48498">
    <property type="entry name" value="Tetracyclin repressor-like, C-terminal domain"/>
    <property type="match status" value="1"/>
</dbReference>
<dbReference type="InterPro" id="IPR050109">
    <property type="entry name" value="HTH-type_TetR-like_transc_reg"/>
</dbReference>
<dbReference type="EMBL" id="JACZEP010000005">
    <property type="protein sequence ID" value="MBE1205984.1"/>
    <property type="molecule type" value="Genomic_DNA"/>
</dbReference>
<keyword evidence="2" id="KW-0805">Transcription regulation</keyword>
<dbReference type="InterPro" id="IPR036271">
    <property type="entry name" value="Tet_transcr_reg_TetR-rel_C_sf"/>
</dbReference>
<reference evidence="7 8" key="1">
    <citation type="submission" date="2020-09" db="EMBL/GenBank/DDBJ databases">
        <title>Draft Genome Sequence of Aminobacter carboxidus type strain DSM 1086, a soil Gram-negative carboxydobacterium.</title>
        <authorList>
            <person name="Turrini P."/>
            <person name="Tescari M."/>
            <person name="Artuso I."/>
            <person name="Lugli G.A."/>
            <person name="Frangipani E."/>
            <person name="Ventura M."/>
            <person name="Visca P."/>
        </authorList>
    </citation>
    <scope>NUCLEOTIDE SEQUENCE [LARGE SCALE GENOMIC DNA]</scope>
    <source>
        <strain evidence="7 8">DSM 1086</strain>
    </source>
</reference>
<dbReference type="SUPFAM" id="SSF46689">
    <property type="entry name" value="Homeodomain-like"/>
    <property type="match status" value="1"/>
</dbReference>
<keyword evidence="4" id="KW-0804">Transcription</keyword>
<dbReference type="InterPro" id="IPR039538">
    <property type="entry name" value="BetI_C"/>
</dbReference>
<evidence type="ECO:0000256" key="5">
    <source>
        <dbReference type="PROSITE-ProRule" id="PRU00335"/>
    </source>
</evidence>
<dbReference type="PROSITE" id="PS50977">
    <property type="entry name" value="HTH_TETR_2"/>
    <property type="match status" value="1"/>
</dbReference>
<dbReference type="InterPro" id="IPR001647">
    <property type="entry name" value="HTH_TetR"/>
</dbReference>
<keyword evidence="1" id="KW-0678">Repressor</keyword>
<dbReference type="InterPro" id="IPR009057">
    <property type="entry name" value="Homeodomain-like_sf"/>
</dbReference>
<evidence type="ECO:0000256" key="2">
    <source>
        <dbReference type="ARBA" id="ARBA00023015"/>
    </source>
</evidence>
<dbReference type="RefSeq" id="WP_192567276.1">
    <property type="nucleotide sequence ID" value="NZ_JACZEP010000005.1"/>
</dbReference>
<dbReference type="PANTHER" id="PTHR30055">
    <property type="entry name" value="HTH-TYPE TRANSCRIPTIONAL REGULATOR RUTR"/>
    <property type="match status" value="1"/>
</dbReference>
<evidence type="ECO:0000256" key="1">
    <source>
        <dbReference type="ARBA" id="ARBA00022491"/>
    </source>
</evidence>
<feature type="DNA-binding region" description="H-T-H motif" evidence="5">
    <location>
        <begin position="39"/>
        <end position="58"/>
    </location>
</feature>
<accession>A0ABR9GQZ2</accession>
<keyword evidence="3 5" id="KW-0238">DNA-binding</keyword>
<evidence type="ECO:0000259" key="6">
    <source>
        <dbReference type="PROSITE" id="PS50977"/>
    </source>
</evidence>
<dbReference type="Pfam" id="PF00440">
    <property type="entry name" value="TetR_N"/>
    <property type="match status" value="1"/>
</dbReference>
<dbReference type="Proteomes" id="UP000598227">
    <property type="component" value="Unassembled WGS sequence"/>
</dbReference>
<organism evidence="7 8">
    <name type="scientific">Aminobacter carboxidus</name>
    <dbReference type="NCBI Taxonomy" id="376165"/>
    <lineage>
        <taxon>Bacteria</taxon>
        <taxon>Pseudomonadati</taxon>
        <taxon>Pseudomonadota</taxon>
        <taxon>Alphaproteobacteria</taxon>
        <taxon>Hyphomicrobiales</taxon>
        <taxon>Phyllobacteriaceae</taxon>
        <taxon>Aminobacter</taxon>
    </lineage>
</organism>
<dbReference type="Gene3D" id="1.10.357.10">
    <property type="entry name" value="Tetracycline Repressor, domain 2"/>
    <property type="match status" value="1"/>
</dbReference>
<dbReference type="NCBIfam" id="NF001978">
    <property type="entry name" value="PRK00767.1"/>
    <property type="match status" value="1"/>
</dbReference>
<gene>
    <name evidence="7" type="primary">betI</name>
    <name evidence="7" type="ORF">IHE39_16940</name>
</gene>
<evidence type="ECO:0000313" key="7">
    <source>
        <dbReference type="EMBL" id="MBE1205984.1"/>
    </source>
</evidence>